<evidence type="ECO:0000313" key="1">
    <source>
        <dbReference type="EMBL" id="OQR96897.1"/>
    </source>
</evidence>
<gene>
    <name evidence="1" type="ORF">THRCLA_07135</name>
</gene>
<sequence length="216" mass="24398">MGEEWFVAALADTMGFTEVQDIAVFIRSLENEDEMKNALVNMLGEEKSELAASFAKKLMEEKKAHDIVQLGPIINCIGCGKIEFNGNDVCTFCGRVLEYYEDPNDGVHVQAAREHRDRLLALDASQSQRTTVIDANARFEQDKRNREAQRGNAVVDIDLVNRTVLQRAPMSDENAEMVDKLMKQLERESKKVKPQANQQEFDGVVDNEVDHSGVFY</sequence>
<organism evidence="1 2">
    <name type="scientific">Thraustotheca clavata</name>
    <dbReference type="NCBI Taxonomy" id="74557"/>
    <lineage>
        <taxon>Eukaryota</taxon>
        <taxon>Sar</taxon>
        <taxon>Stramenopiles</taxon>
        <taxon>Oomycota</taxon>
        <taxon>Saprolegniomycetes</taxon>
        <taxon>Saprolegniales</taxon>
        <taxon>Achlyaceae</taxon>
        <taxon>Thraustotheca</taxon>
    </lineage>
</organism>
<proteinExistence type="predicted"/>
<dbReference type="OrthoDB" id="338816at2759"/>
<comment type="caution">
    <text evidence="1">The sequence shown here is derived from an EMBL/GenBank/DDBJ whole genome shotgun (WGS) entry which is preliminary data.</text>
</comment>
<dbReference type="STRING" id="74557.A0A1V9ZG18"/>
<evidence type="ECO:0000313" key="2">
    <source>
        <dbReference type="Proteomes" id="UP000243217"/>
    </source>
</evidence>
<name>A0A1V9ZG18_9STRA</name>
<dbReference type="GO" id="GO:0005634">
    <property type="term" value="C:nucleus"/>
    <property type="evidence" value="ECO:0007669"/>
    <property type="project" value="TreeGrafter"/>
</dbReference>
<reference evidence="1 2" key="1">
    <citation type="journal article" date="2014" name="Genome Biol. Evol.">
        <title>The secreted proteins of Achlya hypogyna and Thraustotheca clavata identify the ancestral oomycete secretome and reveal gene acquisitions by horizontal gene transfer.</title>
        <authorList>
            <person name="Misner I."/>
            <person name="Blouin N."/>
            <person name="Leonard G."/>
            <person name="Richards T.A."/>
            <person name="Lane C.E."/>
        </authorList>
    </citation>
    <scope>NUCLEOTIDE SEQUENCE [LARGE SCALE GENOMIC DNA]</scope>
    <source>
        <strain evidence="1 2">ATCC 34112</strain>
    </source>
</reference>
<keyword evidence="2" id="KW-1185">Reference proteome</keyword>
<dbReference type="InterPro" id="IPR039128">
    <property type="entry name" value="TRIP4-like"/>
</dbReference>
<dbReference type="PANTHER" id="PTHR12963">
    <property type="entry name" value="THYROID RECEPTOR INTERACTING PROTEIN RELATED"/>
    <property type="match status" value="1"/>
</dbReference>
<dbReference type="GO" id="GO:0045893">
    <property type="term" value="P:positive regulation of DNA-templated transcription"/>
    <property type="evidence" value="ECO:0007669"/>
    <property type="project" value="TreeGrafter"/>
</dbReference>
<dbReference type="AlphaFoldDB" id="A0A1V9ZG18"/>
<accession>A0A1V9ZG18</accession>
<dbReference type="Proteomes" id="UP000243217">
    <property type="component" value="Unassembled WGS sequence"/>
</dbReference>
<dbReference type="PANTHER" id="PTHR12963:SF4">
    <property type="entry name" value="ACTIVATING SIGNAL COINTEGRATOR 1"/>
    <property type="match status" value="1"/>
</dbReference>
<dbReference type="EMBL" id="JNBS01001941">
    <property type="protein sequence ID" value="OQR96897.1"/>
    <property type="molecule type" value="Genomic_DNA"/>
</dbReference>
<protein>
    <submittedName>
        <fullName evidence="1">Uncharacterized protein</fullName>
    </submittedName>
</protein>